<dbReference type="GO" id="GO:0016255">
    <property type="term" value="P:attachment of GPI anchor to protein"/>
    <property type="evidence" value="ECO:0007669"/>
    <property type="project" value="TreeGrafter"/>
</dbReference>
<feature type="transmembrane region" description="Helical" evidence="1">
    <location>
        <begin position="441"/>
        <end position="463"/>
    </location>
</feature>
<sequence length="601" mass="66191">YVVGVAWLLALPLRDLHDLADVDENALLPGQTNKYFSGLDDYFAFTTRQKLTEVISQSWNTTGNAAFIESELNGLGLDASTQNFIVTGEEGPVLGANVHGVFKAPRGDGTESIVISAPWICRNGELNINGIGYLMAFAKFVTKFSFWSKDFIFLVTHPSPAGTQAWLDAYHGEEPKIGAALQFDPLENHAGVIQEAINLEFGGNDDYAALGLYVEGLNGQLSNADLITTFVRCAQYEGLPVRLHDIIPPRSFHSDLDHYLFSMKSIISYMKEQALGFPNDGHALFPRYKIEALTVIGLRDMNSNLRLTGESIGRTLESTLRSLNNLLERLHHAYWFYIMPTSDSYIPISKYIPPVLLLAATLVLKSISLWWETGNLTLEYPIAPKRVPGTKYMAREEAASSFTRRVRPIYLPIVTLVGCAMGGWALYRLAPSVGYLMAERLIHPIYIIGSVLASVQLYVYILLPLTQRMMEGTGIGTATRAPAWQTLKCMVCAAQGMSLMALATLNPSLSILLALPSVPAFLFAAPTRSAIVYMQRWTALTVASPVGLLGLLAVAEGVGVAEGLVLRSFDAWRVYGSWLAPFVFLLYWPLNLAAHVVLLME</sequence>
<dbReference type="InterPro" id="IPR007246">
    <property type="entry name" value="Gaa1"/>
</dbReference>
<dbReference type="EMBL" id="KZ996030">
    <property type="protein sequence ID" value="RKO89541.1"/>
    <property type="molecule type" value="Genomic_DNA"/>
</dbReference>
<feature type="transmembrane region" description="Helical" evidence="1">
    <location>
        <begin position="409"/>
        <end position="429"/>
    </location>
</feature>
<evidence type="ECO:0000313" key="2">
    <source>
        <dbReference type="EMBL" id="RKO89541.1"/>
    </source>
</evidence>
<keyword evidence="1" id="KW-1133">Transmembrane helix</keyword>
<feature type="non-terminal residue" evidence="2">
    <location>
        <position position="1"/>
    </location>
</feature>
<dbReference type="GO" id="GO:0042765">
    <property type="term" value="C:GPI-anchor transamidase complex"/>
    <property type="evidence" value="ECO:0007669"/>
    <property type="project" value="InterPro"/>
</dbReference>
<feature type="transmembrane region" description="Helical" evidence="1">
    <location>
        <begin position="578"/>
        <end position="600"/>
    </location>
</feature>
<keyword evidence="1" id="KW-0812">Transmembrane</keyword>
<dbReference type="PANTHER" id="PTHR13304">
    <property type="entry name" value="GLYCOSYLPHOSPHATIDYLINOSITOL ANCHOR ATTACHMENT 1 PROTEIN"/>
    <property type="match status" value="1"/>
</dbReference>
<dbReference type="PANTHER" id="PTHR13304:SF0">
    <property type="entry name" value="GLYCOSYLPHOSPHATIDYLINOSITOL ANCHOR ATTACHMENT 1 PROTEIN"/>
    <property type="match status" value="1"/>
</dbReference>
<feature type="transmembrane region" description="Helical" evidence="1">
    <location>
        <begin position="507"/>
        <end position="525"/>
    </location>
</feature>
<keyword evidence="1" id="KW-0472">Membrane</keyword>
<dbReference type="OrthoDB" id="445301at2759"/>
<accession>A0A4P9WAC6</accession>
<reference evidence="3" key="1">
    <citation type="journal article" date="2018" name="Nat. Microbiol.">
        <title>Leveraging single-cell genomics to expand the fungal tree of life.</title>
        <authorList>
            <person name="Ahrendt S.R."/>
            <person name="Quandt C.A."/>
            <person name="Ciobanu D."/>
            <person name="Clum A."/>
            <person name="Salamov A."/>
            <person name="Andreopoulos B."/>
            <person name="Cheng J.F."/>
            <person name="Woyke T."/>
            <person name="Pelin A."/>
            <person name="Henrissat B."/>
            <person name="Reynolds N.K."/>
            <person name="Benny G.L."/>
            <person name="Smith M.E."/>
            <person name="James T.Y."/>
            <person name="Grigoriev I.V."/>
        </authorList>
    </citation>
    <scope>NUCLEOTIDE SEQUENCE [LARGE SCALE GENOMIC DNA]</scope>
</reference>
<evidence type="ECO:0000313" key="3">
    <source>
        <dbReference type="Proteomes" id="UP000269721"/>
    </source>
</evidence>
<keyword evidence="3" id="KW-1185">Reference proteome</keyword>
<gene>
    <name evidence="2" type="ORF">BDK51DRAFT_17828</name>
</gene>
<name>A0A4P9WAC6_9FUNG</name>
<dbReference type="SUPFAM" id="SSF53187">
    <property type="entry name" value="Zn-dependent exopeptidases"/>
    <property type="match status" value="1"/>
</dbReference>
<dbReference type="Pfam" id="PF04114">
    <property type="entry name" value="Gaa1"/>
    <property type="match status" value="1"/>
</dbReference>
<evidence type="ECO:0000256" key="1">
    <source>
        <dbReference type="SAM" id="Phobius"/>
    </source>
</evidence>
<protein>
    <submittedName>
        <fullName evidence="2">Gaa1-like protein</fullName>
    </submittedName>
</protein>
<dbReference type="AlphaFoldDB" id="A0A4P9WAC6"/>
<feature type="transmembrane region" description="Helical" evidence="1">
    <location>
        <begin position="537"/>
        <end position="558"/>
    </location>
</feature>
<organism evidence="2 3">
    <name type="scientific">Blyttiomyces helicus</name>
    <dbReference type="NCBI Taxonomy" id="388810"/>
    <lineage>
        <taxon>Eukaryota</taxon>
        <taxon>Fungi</taxon>
        <taxon>Fungi incertae sedis</taxon>
        <taxon>Chytridiomycota</taxon>
        <taxon>Chytridiomycota incertae sedis</taxon>
        <taxon>Chytridiomycetes</taxon>
        <taxon>Chytridiomycetes incertae sedis</taxon>
        <taxon>Blyttiomyces</taxon>
    </lineage>
</organism>
<dbReference type="Proteomes" id="UP000269721">
    <property type="component" value="Unassembled WGS sequence"/>
</dbReference>
<proteinExistence type="predicted"/>